<evidence type="ECO:0000256" key="7">
    <source>
        <dbReference type="ARBA" id="ARBA00047942"/>
    </source>
</evidence>
<dbReference type="PANTHER" id="PTHR42933:SF1">
    <property type="entry name" value="SITE-SPECIFIC DNA-METHYLTRANSFERASE (ADENINE-SPECIFIC)"/>
    <property type="match status" value="1"/>
</dbReference>
<evidence type="ECO:0000256" key="5">
    <source>
        <dbReference type="ARBA" id="ARBA00022691"/>
    </source>
</evidence>
<evidence type="ECO:0000313" key="11">
    <source>
        <dbReference type="Proteomes" id="UP001196765"/>
    </source>
</evidence>
<dbReference type="GO" id="GO:0009007">
    <property type="term" value="F:site-specific DNA-methyltransferase (adenine-specific) activity"/>
    <property type="evidence" value="ECO:0007669"/>
    <property type="project" value="UniProtKB-EC"/>
</dbReference>
<comment type="catalytic activity">
    <reaction evidence="7">
        <text>a 2'-deoxyadenosine in DNA + S-adenosyl-L-methionine = an N(6)-methyl-2'-deoxyadenosine in DNA + S-adenosyl-L-homocysteine + H(+)</text>
        <dbReference type="Rhea" id="RHEA:15197"/>
        <dbReference type="Rhea" id="RHEA-COMP:12418"/>
        <dbReference type="Rhea" id="RHEA-COMP:12419"/>
        <dbReference type="ChEBI" id="CHEBI:15378"/>
        <dbReference type="ChEBI" id="CHEBI:57856"/>
        <dbReference type="ChEBI" id="CHEBI:59789"/>
        <dbReference type="ChEBI" id="CHEBI:90615"/>
        <dbReference type="ChEBI" id="CHEBI:90616"/>
        <dbReference type="EC" id="2.1.1.72"/>
    </reaction>
</comment>
<reference evidence="10" key="1">
    <citation type="submission" date="2021-06" db="EMBL/GenBank/DDBJ databases">
        <title>Collection of gut derived symbiotic bacterial strains cultured from healthy donors.</title>
        <authorList>
            <person name="Lin H."/>
            <person name="Littmann E."/>
            <person name="Pamer E.G."/>
        </authorList>
    </citation>
    <scope>NUCLEOTIDE SEQUENCE</scope>
    <source>
        <strain evidence="10">MSK.21.74</strain>
    </source>
</reference>
<protein>
    <recommendedName>
        <fullName evidence="2">site-specific DNA-methyltransferase (adenine-specific)</fullName>
        <ecNumber evidence="2">2.1.1.72</ecNumber>
    </recommendedName>
</protein>
<evidence type="ECO:0000256" key="8">
    <source>
        <dbReference type="SAM" id="Coils"/>
    </source>
</evidence>
<feature type="domain" description="DNA methylase adenine-specific" evidence="9">
    <location>
        <begin position="359"/>
        <end position="588"/>
    </location>
</feature>
<keyword evidence="3 10" id="KW-0489">Methyltransferase</keyword>
<keyword evidence="6" id="KW-0680">Restriction system</keyword>
<dbReference type="GO" id="GO:0003677">
    <property type="term" value="F:DNA binding"/>
    <property type="evidence" value="ECO:0007669"/>
    <property type="project" value="InterPro"/>
</dbReference>
<evidence type="ECO:0000256" key="3">
    <source>
        <dbReference type="ARBA" id="ARBA00022603"/>
    </source>
</evidence>
<dbReference type="RefSeq" id="WP_217744450.1">
    <property type="nucleotide sequence ID" value="NZ_JAHOEI010000108.1"/>
</dbReference>
<comment type="similarity">
    <text evidence="1">Belongs to the N(4)/N(6)-methyltransferase family.</text>
</comment>
<organism evidence="10 11">
    <name type="scientific">Segatella copri</name>
    <dbReference type="NCBI Taxonomy" id="165179"/>
    <lineage>
        <taxon>Bacteria</taxon>
        <taxon>Pseudomonadati</taxon>
        <taxon>Bacteroidota</taxon>
        <taxon>Bacteroidia</taxon>
        <taxon>Bacteroidales</taxon>
        <taxon>Prevotellaceae</taxon>
        <taxon>Segatella</taxon>
    </lineage>
</organism>
<dbReference type="AlphaFoldDB" id="A0AAW4N2U8"/>
<dbReference type="Pfam" id="PF02384">
    <property type="entry name" value="N6_Mtase"/>
    <property type="match status" value="1"/>
</dbReference>
<evidence type="ECO:0000259" key="9">
    <source>
        <dbReference type="Pfam" id="PF02384"/>
    </source>
</evidence>
<keyword evidence="5" id="KW-0949">S-adenosyl-L-methionine</keyword>
<evidence type="ECO:0000256" key="1">
    <source>
        <dbReference type="ARBA" id="ARBA00006594"/>
    </source>
</evidence>
<keyword evidence="8" id="KW-0175">Coiled coil</keyword>
<feature type="coiled-coil region" evidence="8">
    <location>
        <begin position="179"/>
        <end position="224"/>
    </location>
</feature>
<sequence>MATKSKHSIEEKIEDWCKKQFNGQKYYTKTEAINSEIDFALEKAPSKQGGSGKNYPDIKYLLTSDNSRRIPVMIEVKGKKGDLIKVNEKGEIDNLKKNSDSNFQNIAKYAVNGAVHYASAILNYAESYKEVLAVGVNGYEEAGDTIHEVDVWYISKDNLFVPKHVGGYEDISFLLEKNAKEFVEKLDSLALTSEELEERKLALEDDIERKLKALNQSLHDEQNILVGKRVQLVAGLIMAGLGADGVQPLRIEDLAGREDDENNDGQVIMSKIRMYLGYKKLPEEKIEMITNILKVVFTQSNLQIPVNGESKLHTIYASVKRDILPYVTGELHNIDFTGRLFNVMNEWVDVPDGDKNDVVLTPRYVTELMAKMCEVNMNSYVWDFATGSAGFLISAMHQMIGDAKQKYANSPTKLEEKIVKIKMEQLLGIEKLPDVYMLAVLNMILMKDGSANIIQENSLEYDGNYKQGKKKDKPFPATVFLLNPPYSADGKGFIFAEKALAKMKHGGRAAILIQENAGSGNGLPYTANILKNNTLRASIKMADIFCGKASVQTGIYVFDVNRPHDAENDVVRFIDFSNDGYSRMNRKKSGQSINLRDTDHAKERYAEVANLVRYGKGADDKNLHYFKDCYTEDYISLKGNDWTYGQHQKIDTVPTEDDFQNVVKEYLSWKVGQILKGDSCLGKL</sequence>
<dbReference type="InterPro" id="IPR003356">
    <property type="entry name" value="DNA_methylase_A-5"/>
</dbReference>
<dbReference type="EC" id="2.1.1.72" evidence="2"/>
<dbReference type="Proteomes" id="UP001196765">
    <property type="component" value="Unassembled WGS sequence"/>
</dbReference>
<dbReference type="PANTHER" id="PTHR42933">
    <property type="entry name" value="SLR6095 PROTEIN"/>
    <property type="match status" value="1"/>
</dbReference>
<evidence type="ECO:0000313" key="10">
    <source>
        <dbReference type="EMBL" id="MBV3389167.1"/>
    </source>
</evidence>
<dbReference type="InterPro" id="IPR051537">
    <property type="entry name" value="DNA_Adenine_Mtase"/>
</dbReference>
<dbReference type="GO" id="GO:0008170">
    <property type="term" value="F:N-methyltransferase activity"/>
    <property type="evidence" value="ECO:0007669"/>
    <property type="project" value="InterPro"/>
</dbReference>
<evidence type="ECO:0000256" key="4">
    <source>
        <dbReference type="ARBA" id="ARBA00022679"/>
    </source>
</evidence>
<evidence type="ECO:0000256" key="2">
    <source>
        <dbReference type="ARBA" id="ARBA00011900"/>
    </source>
</evidence>
<dbReference type="GO" id="GO:0032259">
    <property type="term" value="P:methylation"/>
    <property type="evidence" value="ECO:0007669"/>
    <property type="project" value="UniProtKB-KW"/>
</dbReference>
<dbReference type="GO" id="GO:0009307">
    <property type="term" value="P:DNA restriction-modification system"/>
    <property type="evidence" value="ECO:0007669"/>
    <property type="project" value="UniProtKB-KW"/>
</dbReference>
<comment type="caution">
    <text evidence="10">The sequence shown here is derived from an EMBL/GenBank/DDBJ whole genome shotgun (WGS) entry which is preliminary data.</text>
</comment>
<name>A0AAW4N2U8_9BACT</name>
<dbReference type="EMBL" id="JAHOEI010000108">
    <property type="protein sequence ID" value="MBV3389167.1"/>
    <property type="molecule type" value="Genomic_DNA"/>
</dbReference>
<gene>
    <name evidence="10" type="ORF">KSW82_15690</name>
</gene>
<proteinExistence type="inferred from homology"/>
<accession>A0AAW4N2U8</accession>
<keyword evidence="4" id="KW-0808">Transferase</keyword>
<evidence type="ECO:0000256" key="6">
    <source>
        <dbReference type="ARBA" id="ARBA00022747"/>
    </source>
</evidence>